<organism evidence="2 3">
    <name type="scientific">Siminovitchia terrae</name>
    <name type="common">Bacillus terrae</name>
    <dbReference type="NCBI Taxonomy" id="1914933"/>
    <lineage>
        <taxon>Bacteria</taxon>
        <taxon>Bacillati</taxon>
        <taxon>Bacillota</taxon>
        <taxon>Bacilli</taxon>
        <taxon>Bacillales</taxon>
        <taxon>Bacillaceae</taxon>
        <taxon>Siminovitchia</taxon>
    </lineage>
</organism>
<keyword evidence="3" id="KW-1185">Reference proteome</keyword>
<name>A0ABQ4KSK3_SIMTE</name>
<keyword evidence="1" id="KW-0472">Membrane</keyword>
<proteinExistence type="predicted"/>
<protein>
    <submittedName>
        <fullName evidence="2">Uncharacterized protein</fullName>
    </submittedName>
</protein>
<keyword evidence="1" id="KW-0812">Transmembrane</keyword>
<accession>A0ABQ4KSK3</accession>
<dbReference type="EMBL" id="BORJ01000001">
    <property type="protein sequence ID" value="GIN94267.1"/>
    <property type="molecule type" value="Genomic_DNA"/>
</dbReference>
<sequence length="61" mass="7144">MKLTIVLDYEESISHIRLIISFHMASQITVLNYYLNNNVKVVIATCIFVFQGLVSFQRVFY</sequence>
<evidence type="ECO:0000313" key="2">
    <source>
        <dbReference type="EMBL" id="GIN94267.1"/>
    </source>
</evidence>
<feature type="transmembrane region" description="Helical" evidence="1">
    <location>
        <begin position="41"/>
        <end position="60"/>
    </location>
</feature>
<dbReference type="Proteomes" id="UP000680670">
    <property type="component" value="Unassembled WGS sequence"/>
</dbReference>
<evidence type="ECO:0000313" key="3">
    <source>
        <dbReference type="Proteomes" id="UP000680670"/>
    </source>
</evidence>
<reference evidence="2 3" key="1">
    <citation type="submission" date="2021-03" db="EMBL/GenBank/DDBJ databases">
        <title>Antimicrobial resistance genes in bacteria isolated from Japanese honey, and their potential for conferring macrolide and lincosamide resistance in the American foulbrood pathogen Paenibacillus larvae.</title>
        <authorList>
            <person name="Okamoto M."/>
            <person name="Kumagai M."/>
            <person name="Kanamori H."/>
            <person name="Takamatsu D."/>
        </authorList>
    </citation>
    <scope>NUCLEOTIDE SEQUENCE [LARGE SCALE GENOMIC DNA]</scope>
    <source>
        <strain evidence="2 3">J6TS1</strain>
    </source>
</reference>
<comment type="caution">
    <text evidence="2">The sequence shown here is derived from an EMBL/GenBank/DDBJ whole genome shotgun (WGS) entry which is preliminary data.</text>
</comment>
<keyword evidence="1" id="KW-1133">Transmembrane helix</keyword>
<gene>
    <name evidence="2" type="ORF">J6TS1_01370</name>
</gene>
<evidence type="ECO:0000256" key="1">
    <source>
        <dbReference type="SAM" id="Phobius"/>
    </source>
</evidence>